<feature type="region of interest" description="Disordered" evidence="2">
    <location>
        <begin position="1294"/>
        <end position="1315"/>
    </location>
</feature>
<feature type="compositionally biased region" description="Low complexity" evidence="2">
    <location>
        <begin position="145"/>
        <end position="167"/>
    </location>
</feature>
<dbReference type="PANTHER" id="PTHR14919">
    <property type="entry name" value="KPL2-RELATED"/>
    <property type="match status" value="1"/>
</dbReference>
<dbReference type="PANTHER" id="PTHR14919:SF0">
    <property type="entry name" value="SPERM FLAGELLAR PROTEIN 2"/>
    <property type="match status" value="1"/>
</dbReference>
<accession>A0ABN9W2N7</accession>
<dbReference type="Proteomes" id="UP001189429">
    <property type="component" value="Unassembled WGS sequence"/>
</dbReference>
<feature type="region of interest" description="Disordered" evidence="2">
    <location>
        <begin position="1127"/>
        <end position="1146"/>
    </location>
</feature>
<feature type="compositionally biased region" description="Basic and acidic residues" evidence="2">
    <location>
        <begin position="655"/>
        <end position="680"/>
    </location>
</feature>
<evidence type="ECO:0000256" key="1">
    <source>
        <dbReference type="SAM" id="Coils"/>
    </source>
</evidence>
<dbReference type="InterPro" id="IPR027417">
    <property type="entry name" value="P-loop_NTPase"/>
</dbReference>
<keyword evidence="1" id="KW-0175">Coiled coil</keyword>
<feature type="compositionally biased region" description="Low complexity" evidence="2">
    <location>
        <begin position="435"/>
        <end position="455"/>
    </location>
</feature>
<sequence length="1315" mass="142101">MLERRHPLPPQPEPPPVPDVPLKLVLTGKPFAGKKLIASRIAQSYNLQVVDVNEVLRECLALSRRPDVGSTEPIDMLSFSMDAADEKCRQCEEQGNPYVRRLQQLGYEAQDLLDAGEAISDELYVDMVTTKIRSLFPDRLPKPKPSLADSAAAEEAAAPADAAAPEPALEEEGSDEEAAANDWAEGGVANADVTRLAAAPAPAAAEEAAAAADSPGPHAEEVCGWVLVGHPEGAEQLGLLERFLSGWVEPSCRPAPEAEVRKAEAALLAPRPPEEPPPFALTPGGYDLHFRLDVSGDESVRRAVGRRLDPQTSLTYHLEDAPPTAKRQLICERLLPVDELADSIGTLTQRIHLFDLGQGGLDASLSHFGPLPDVPRLVCVDANRSLDEVYDSVEEQVAMLLERRRAEATASEQAAAEGAPATAPTQSVSPPPGTPAEAEAGGAAPAAAAEAAPAPSTEPLALAELSQHVGQLEEPFFQLLLRQWDELQTGFVSSVRQLCNWHRAHAADFQSGLHRVQQCFVGFLQRPDDRQAHVDAFIATFNSFSEEYPSMRKQDETKEELHQRADDLGDTLRALTEERRNESAQQLEVLQKGWWVESEVETVAAQVQYAVQMEASRYHAACQLLTDFYYSAMRLGLPPPREPLAEIDVLSLEDKSAEAAPEPKKKGKEAPKGKKGKDQPQDESAPEATPEEKAAMRLRRFVDGAKDPESGAALPGRWEFPFLPELLAKARAVVWQLAEYSPPAIAEKAEPDAPDDKKGKKAKDKKGTTPEPGKKGKGASKEVVEEAPPAPAPRLYVDLQNALLAERATYLHRLSLIGDWAERRLLHMTEASADMFSALRDWVVLRRRAELCAIDSLTDSIKDTIEREELIISRLALEGAHAHHHPNLRLRPPPAPPEPLVGFEPVSPHRWTVSQLDGLLDAVAGAAASAAPGGRTLPPQPLIHLLSGIMRPHGAEAPASWCQGVEKLQALCGLFNHPPHGSIDCVELLLGVGLAHSPAGWPSLETLLEVRRALEGLVPAGAAWPDFWVTSEDVAGLPALLGDADGAEAAHAAAFRAETGLEAVAFDRAREQLRWVARVLQRFPAPLRQRQAWELEAAWHDHAARGAEEAQLEARMLEDHVELDVQKTPSQEEFQDMPGAETPSESPARFDAAVLELLAPEPPEERPPEPLGLPEPPPGAVSVRQLLSYLCQGATADEGLSRALSVLAPGAGGGSAAAADVHACLLQLGARPTPPSAVSDGRPFLPSLRQFCEEVGAASPEAPLRLEELAANPQLQRLMGRGGIGPRHRRAHLEKLFPRPAAERPRSTTARSSAP</sequence>
<dbReference type="EMBL" id="CAUYUJ010017908">
    <property type="protein sequence ID" value="CAK0878987.1"/>
    <property type="molecule type" value="Genomic_DNA"/>
</dbReference>
<dbReference type="SUPFAM" id="SSF52540">
    <property type="entry name" value="P-loop containing nucleoside triphosphate hydrolases"/>
    <property type="match status" value="1"/>
</dbReference>
<proteinExistence type="predicted"/>
<comment type="caution">
    <text evidence="3">The sequence shown here is derived from an EMBL/GenBank/DDBJ whole genome shotgun (WGS) entry which is preliminary data.</text>
</comment>
<name>A0ABN9W2N7_9DINO</name>
<evidence type="ECO:0000313" key="3">
    <source>
        <dbReference type="EMBL" id="CAK0878987.1"/>
    </source>
</evidence>
<feature type="compositionally biased region" description="Basic and acidic residues" evidence="2">
    <location>
        <begin position="1294"/>
        <end position="1306"/>
    </location>
</feature>
<keyword evidence="4" id="KW-1185">Reference proteome</keyword>
<feature type="compositionally biased region" description="Basic and acidic residues" evidence="2">
    <location>
        <begin position="747"/>
        <end position="758"/>
    </location>
</feature>
<feature type="region of interest" description="Disordered" evidence="2">
    <location>
        <begin position="655"/>
        <end position="693"/>
    </location>
</feature>
<evidence type="ECO:0008006" key="5">
    <source>
        <dbReference type="Google" id="ProtNLM"/>
    </source>
</evidence>
<protein>
    <recommendedName>
        <fullName evidence="5">Adenylate kinase</fullName>
    </recommendedName>
</protein>
<evidence type="ECO:0000256" key="2">
    <source>
        <dbReference type="SAM" id="MobiDB-lite"/>
    </source>
</evidence>
<dbReference type="InterPro" id="IPR052634">
    <property type="entry name" value="Sperm_flagellar-bone_growth"/>
</dbReference>
<feature type="compositionally biased region" description="Basic and acidic residues" evidence="2">
    <location>
        <begin position="765"/>
        <end position="784"/>
    </location>
</feature>
<feature type="compositionally biased region" description="Acidic residues" evidence="2">
    <location>
        <begin position="168"/>
        <end position="179"/>
    </location>
</feature>
<gene>
    <name evidence="3" type="ORF">PCOR1329_LOCUS62564</name>
</gene>
<evidence type="ECO:0000313" key="4">
    <source>
        <dbReference type="Proteomes" id="UP001189429"/>
    </source>
</evidence>
<feature type="compositionally biased region" description="Low complexity" evidence="2">
    <location>
        <begin position="408"/>
        <end position="426"/>
    </location>
</feature>
<feature type="region of interest" description="Disordered" evidence="2">
    <location>
        <begin position="408"/>
        <end position="455"/>
    </location>
</feature>
<feature type="region of interest" description="Disordered" evidence="2">
    <location>
        <begin position="746"/>
        <end position="787"/>
    </location>
</feature>
<organism evidence="3 4">
    <name type="scientific">Prorocentrum cordatum</name>
    <dbReference type="NCBI Taxonomy" id="2364126"/>
    <lineage>
        <taxon>Eukaryota</taxon>
        <taxon>Sar</taxon>
        <taxon>Alveolata</taxon>
        <taxon>Dinophyceae</taxon>
        <taxon>Prorocentrales</taxon>
        <taxon>Prorocentraceae</taxon>
        <taxon>Prorocentrum</taxon>
    </lineage>
</organism>
<dbReference type="Gene3D" id="3.40.50.300">
    <property type="entry name" value="P-loop containing nucleotide triphosphate hydrolases"/>
    <property type="match status" value="1"/>
</dbReference>
<feature type="region of interest" description="Disordered" evidence="2">
    <location>
        <begin position="138"/>
        <end position="179"/>
    </location>
</feature>
<reference evidence="3" key="1">
    <citation type="submission" date="2023-10" db="EMBL/GenBank/DDBJ databases">
        <authorList>
            <person name="Chen Y."/>
            <person name="Shah S."/>
            <person name="Dougan E. K."/>
            <person name="Thang M."/>
            <person name="Chan C."/>
        </authorList>
    </citation>
    <scope>NUCLEOTIDE SEQUENCE [LARGE SCALE GENOMIC DNA]</scope>
</reference>
<feature type="coiled-coil region" evidence="1">
    <location>
        <begin position="558"/>
        <end position="585"/>
    </location>
</feature>